<comment type="caution">
    <text evidence="2">The sequence shown here is derived from an EMBL/GenBank/DDBJ whole genome shotgun (WGS) entry which is preliminary data.</text>
</comment>
<evidence type="ECO:0000256" key="1">
    <source>
        <dbReference type="SAM" id="Phobius"/>
    </source>
</evidence>
<reference evidence="2 3" key="1">
    <citation type="submission" date="2017-08" db="EMBL/GenBank/DDBJ databases">
        <title>Genomes of Fischerella (Mastigocladus) sp. strains.</title>
        <authorList>
            <person name="Miller S.R."/>
        </authorList>
    </citation>
    <scope>NUCLEOTIDE SEQUENCE [LARGE SCALE GENOMIC DNA]</scope>
    <source>
        <strain evidence="2 3">CCMEE 5323</strain>
    </source>
</reference>
<protein>
    <submittedName>
        <fullName evidence="2">Uncharacterized protein</fullName>
    </submittedName>
</protein>
<keyword evidence="1" id="KW-1133">Transmembrane helix</keyword>
<keyword evidence="3" id="KW-1185">Reference proteome</keyword>
<sequence length="65" mass="7262">MESVGGRYVLFIVNCYLLIVVCCLSLVNCYLLIVVCCLSLVICYLLFVGCSNQLLTTNYQLLTTN</sequence>
<dbReference type="Proteomes" id="UP000235036">
    <property type="component" value="Unassembled WGS sequence"/>
</dbReference>
<evidence type="ECO:0000313" key="3">
    <source>
        <dbReference type="Proteomes" id="UP000235036"/>
    </source>
</evidence>
<feature type="transmembrane region" description="Helical" evidence="1">
    <location>
        <begin position="31"/>
        <end position="55"/>
    </location>
</feature>
<evidence type="ECO:0000313" key="2">
    <source>
        <dbReference type="EMBL" id="PLZ89457.1"/>
    </source>
</evidence>
<feature type="transmembrane region" description="Helical" evidence="1">
    <location>
        <begin position="6"/>
        <end position="24"/>
    </location>
</feature>
<keyword evidence="1" id="KW-0472">Membrane</keyword>
<organism evidence="2 3">
    <name type="scientific">Fischerella muscicola CCMEE 5323</name>
    <dbReference type="NCBI Taxonomy" id="2019572"/>
    <lineage>
        <taxon>Bacteria</taxon>
        <taxon>Bacillati</taxon>
        <taxon>Cyanobacteriota</taxon>
        <taxon>Cyanophyceae</taxon>
        <taxon>Nostocales</taxon>
        <taxon>Hapalosiphonaceae</taxon>
        <taxon>Fischerella</taxon>
    </lineage>
</organism>
<name>A0A2N6K2R9_FISMU</name>
<dbReference type="AlphaFoldDB" id="A0A2N6K2R9"/>
<dbReference type="EMBL" id="NRQW01000283">
    <property type="protein sequence ID" value="PLZ89457.1"/>
    <property type="molecule type" value="Genomic_DNA"/>
</dbReference>
<proteinExistence type="predicted"/>
<gene>
    <name evidence="2" type="ORF">CEN44_13095</name>
</gene>
<keyword evidence="1" id="KW-0812">Transmembrane</keyword>
<accession>A0A2N6K2R9</accession>